<reference evidence="10 11" key="1">
    <citation type="submission" date="2019-12" db="EMBL/GenBank/DDBJ databases">
        <title>Complete genome sequence of Algicella marina strain 9Alg 56(T) isolated from the red alga Tichocarpus crinitus.</title>
        <authorList>
            <person name="Kim S.-G."/>
            <person name="Nedashkovskaya O.I."/>
        </authorList>
    </citation>
    <scope>NUCLEOTIDE SEQUENCE [LARGE SCALE GENOMIC DNA]</scope>
    <source>
        <strain evidence="10 11">9Alg 56</strain>
    </source>
</reference>
<feature type="active site" evidence="5 6">
    <location>
        <position position="204"/>
    </location>
</feature>
<evidence type="ECO:0000256" key="7">
    <source>
        <dbReference type="PROSITE-ProRule" id="PRU00169"/>
    </source>
</evidence>
<keyword evidence="2 5" id="KW-0145">Chemotaxis</keyword>
<dbReference type="SUPFAM" id="SSF52172">
    <property type="entry name" value="CheY-like"/>
    <property type="match status" value="1"/>
</dbReference>
<dbReference type="EC" id="3.5.1.44" evidence="5"/>
<comment type="function">
    <text evidence="5">Involved in chemotaxis. Part of a chemotaxis signal transduction system that modulates chemotaxis in response to various stimuli. Catalyzes the demethylation of specific methylglutamate residues introduced into the chemoreceptors (methyl-accepting chemotaxis proteins or MCP) by CheR. Also mediates the irreversible deamidation of specific glutamine residues to glutamic acid.</text>
</comment>
<dbReference type="EC" id="3.1.1.61" evidence="5"/>
<comment type="domain">
    <text evidence="5">Contains a C-terminal catalytic domain, and an N-terminal region which modulates catalytic activity.</text>
</comment>
<dbReference type="PROSITE" id="PS50110">
    <property type="entry name" value="RESPONSE_REGULATORY"/>
    <property type="match status" value="1"/>
</dbReference>
<evidence type="ECO:0000256" key="1">
    <source>
        <dbReference type="ARBA" id="ARBA00022490"/>
    </source>
</evidence>
<evidence type="ECO:0000313" key="10">
    <source>
        <dbReference type="EMBL" id="QHQ36888.1"/>
    </source>
</evidence>
<dbReference type="GO" id="GO:0005737">
    <property type="term" value="C:cytoplasm"/>
    <property type="evidence" value="ECO:0007669"/>
    <property type="project" value="UniProtKB-SubCell"/>
</dbReference>
<keyword evidence="5 7" id="KW-0597">Phosphoprotein</keyword>
<dbReference type="HAMAP" id="MF_00099">
    <property type="entry name" value="CheB_chemtxs"/>
    <property type="match status" value="1"/>
</dbReference>
<keyword evidence="3 5" id="KW-0378">Hydrolase</keyword>
<feature type="domain" description="CheB-type methylesterase" evidence="9">
    <location>
        <begin position="166"/>
        <end position="359"/>
    </location>
</feature>
<comment type="catalytic activity">
    <reaction evidence="5">
        <text>L-glutaminyl-[protein] + H2O = L-glutamyl-[protein] + NH4(+)</text>
        <dbReference type="Rhea" id="RHEA:16441"/>
        <dbReference type="Rhea" id="RHEA-COMP:10207"/>
        <dbReference type="Rhea" id="RHEA-COMP:10208"/>
        <dbReference type="ChEBI" id="CHEBI:15377"/>
        <dbReference type="ChEBI" id="CHEBI:28938"/>
        <dbReference type="ChEBI" id="CHEBI:29973"/>
        <dbReference type="ChEBI" id="CHEBI:30011"/>
        <dbReference type="EC" id="3.5.1.44"/>
    </reaction>
</comment>
<dbReference type="Gene3D" id="3.40.50.2300">
    <property type="match status" value="1"/>
</dbReference>
<comment type="catalytic activity">
    <reaction evidence="4 5">
        <text>[protein]-L-glutamate 5-O-methyl ester + H2O = L-glutamyl-[protein] + methanol + H(+)</text>
        <dbReference type="Rhea" id="RHEA:23236"/>
        <dbReference type="Rhea" id="RHEA-COMP:10208"/>
        <dbReference type="Rhea" id="RHEA-COMP:10311"/>
        <dbReference type="ChEBI" id="CHEBI:15377"/>
        <dbReference type="ChEBI" id="CHEBI:15378"/>
        <dbReference type="ChEBI" id="CHEBI:17790"/>
        <dbReference type="ChEBI" id="CHEBI:29973"/>
        <dbReference type="ChEBI" id="CHEBI:82795"/>
        <dbReference type="EC" id="3.1.1.61"/>
    </reaction>
</comment>
<feature type="domain" description="Response regulatory" evidence="8">
    <location>
        <begin position="11"/>
        <end position="128"/>
    </location>
</feature>
<dbReference type="PANTHER" id="PTHR42872">
    <property type="entry name" value="PROTEIN-GLUTAMATE METHYLESTERASE/PROTEIN-GLUTAMINE GLUTAMINASE"/>
    <property type="match status" value="1"/>
</dbReference>
<dbReference type="KEGG" id="amaq:GO499_17710"/>
<dbReference type="PANTHER" id="PTHR42872:SF6">
    <property type="entry name" value="PROTEIN-GLUTAMATE METHYLESTERASE_PROTEIN-GLUTAMINE GLUTAMINASE"/>
    <property type="match status" value="1"/>
</dbReference>
<dbReference type="CDD" id="cd16432">
    <property type="entry name" value="CheB_Rec"/>
    <property type="match status" value="1"/>
</dbReference>
<dbReference type="GO" id="GO:0008984">
    <property type="term" value="F:protein-glutamate methylesterase activity"/>
    <property type="evidence" value="ECO:0007669"/>
    <property type="project" value="UniProtKB-UniRule"/>
</dbReference>
<feature type="active site" evidence="5 6">
    <location>
        <position position="178"/>
    </location>
</feature>
<dbReference type="Pfam" id="PF00072">
    <property type="entry name" value="Response_reg"/>
    <property type="match status" value="1"/>
</dbReference>
<accession>A0A6P1T2E6</accession>
<dbReference type="SMART" id="SM00448">
    <property type="entry name" value="REC"/>
    <property type="match status" value="1"/>
</dbReference>
<dbReference type="Pfam" id="PF01339">
    <property type="entry name" value="CheB_methylest"/>
    <property type="match status" value="1"/>
</dbReference>
<dbReference type="AlphaFoldDB" id="A0A6P1T2E6"/>
<dbReference type="InterPro" id="IPR000673">
    <property type="entry name" value="Sig_transdc_resp-reg_Me-estase"/>
</dbReference>
<dbReference type="NCBIfam" id="NF001965">
    <property type="entry name" value="PRK00742.1"/>
    <property type="match status" value="1"/>
</dbReference>
<evidence type="ECO:0000259" key="9">
    <source>
        <dbReference type="PROSITE" id="PS50122"/>
    </source>
</evidence>
<dbReference type="Gene3D" id="3.40.50.180">
    <property type="entry name" value="Methylesterase CheB, C-terminal domain"/>
    <property type="match status" value="1"/>
</dbReference>
<comment type="similarity">
    <text evidence="5">Belongs to the CheB family.</text>
</comment>
<dbReference type="CDD" id="cd17541">
    <property type="entry name" value="REC_CheB-like"/>
    <property type="match status" value="1"/>
</dbReference>
<keyword evidence="10" id="KW-0808">Transferase</keyword>
<proteinExistence type="inferred from homology"/>
<dbReference type="PIRSF" id="PIRSF000876">
    <property type="entry name" value="RR_chemtxs_CheB"/>
    <property type="match status" value="1"/>
</dbReference>
<evidence type="ECO:0000256" key="5">
    <source>
        <dbReference type="HAMAP-Rule" id="MF_00099"/>
    </source>
</evidence>
<evidence type="ECO:0000259" key="8">
    <source>
        <dbReference type="PROSITE" id="PS50110"/>
    </source>
</evidence>
<dbReference type="Proteomes" id="UP000464495">
    <property type="component" value="Chromosome"/>
</dbReference>
<dbReference type="GO" id="GO:0050568">
    <property type="term" value="F:protein-glutamine glutaminase activity"/>
    <property type="evidence" value="ECO:0007669"/>
    <property type="project" value="UniProtKB-UniRule"/>
</dbReference>
<evidence type="ECO:0000256" key="2">
    <source>
        <dbReference type="ARBA" id="ARBA00022500"/>
    </source>
</evidence>
<dbReference type="GO" id="GO:0008168">
    <property type="term" value="F:methyltransferase activity"/>
    <property type="evidence" value="ECO:0007669"/>
    <property type="project" value="UniProtKB-KW"/>
</dbReference>
<keyword evidence="1 5" id="KW-0963">Cytoplasm</keyword>
<evidence type="ECO:0000256" key="6">
    <source>
        <dbReference type="PROSITE-ProRule" id="PRU00050"/>
    </source>
</evidence>
<gene>
    <name evidence="5 10" type="primary">cheB</name>
    <name evidence="10" type="ORF">GO499_17710</name>
</gene>
<organism evidence="10 11">
    <name type="scientific">Algicella marina</name>
    <dbReference type="NCBI Taxonomy" id="2683284"/>
    <lineage>
        <taxon>Bacteria</taxon>
        <taxon>Pseudomonadati</taxon>
        <taxon>Pseudomonadota</taxon>
        <taxon>Alphaproteobacteria</taxon>
        <taxon>Rhodobacterales</taxon>
        <taxon>Paracoccaceae</taxon>
        <taxon>Algicella</taxon>
    </lineage>
</organism>
<dbReference type="GO" id="GO:0032259">
    <property type="term" value="P:methylation"/>
    <property type="evidence" value="ECO:0007669"/>
    <property type="project" value="UniProtKB-KW"/>
</dbReference>
<sequence>MTFTATGTRTRVVVVDDSSLMLKMITASLEAEGDIDVVGQARNPQEAREIIKRTDPDVVTLDVEMPGMNGLEFLEKIMSLRPMPVIMVSTLTKAGTDVTLSALHIGAVDAVAKPAGREGLAIFGNELRVKVRNSRGARVRKWVPAQGRATGSTNVGGRGGAAPLSRISGVDLIAIGSSTGGVAALFDVVAGLPPNGPPIVITQHMPARFTGRFAARLGQQYAFDVKEAEHGEPIHAGQIRVAPGDRHLCIQRENGRIVTRLDGNSGPISGHIPSVDVLFNSVCSAIGASSIGLILTGMGRDGAAGLRAMRNAGAFTIGQNESSCVVYGMPKAAAALNALDEELDLSQIGPRVCQFLNSPGARKRA</sequence>
<comment type="subcellular location">
    <subcellularLocation>
        <location evidence="5">Cytoplasm</location>
    </subcellularLocation>
</comment>
<protein>
    <recommendedName>
        <fullName evidence="5">Protein-glutamate methylesterase/protein-glutamine glutaminase</fullName>
        <ecNumber evidence="5">3.1.1.61</ecNumber>
        <ecNumber evidence="5">3.5.1.44</ecNumber>
    </recommendedName>
</protein>
<evidence type="ECO:0000256" key="4">
    <source>
        <dbReference type="ARBA" id="ARBA00048267"/>
    </source>
</evidence>
<dbReference type="SUPFAM" id="SSF52738">
    <property type="entry name" value="Methylesterase CheB, C-terminal domain"/>
    <property type="match status" value="1"/>
</dbReference>
<dbReference type="EMBL" id="CP046620">
    <property type="protein sequence ID" value="QHQ36888.1"/>
    <property type="molecule type" value="Genomic_DNA"/>
</dbReference>
<feature type="active site" evidence="5 6">
    <location>
        <position position="301"/>
    </location>
</feature>
<dbReference type="InterPro" id="IPR035909">
    <property type="entry name" value="CheB_C"/>
</dbReference>
<dbReference type="RefSeq" id="WP_161863432.1">
    <property type="nucleotide sequence ID" value="NZ_CP046620.1"/>
</dbReference>
<dbReference type="GO" id="GO:0006935">
    <property type="term" value="P:chemotaxis"/>
    <property type="evidence" value="ECO:0007669"/>
    <property type="project" value="UniProtKB-UniRule"/>
</dbReference>
<dbReference type="InterPro" id="IPR008248">
    <property type="entry name" value="CheB-like"/>
</dbReference>
<dbReference type="InterPro" id="IPR001789">
    <property type="entry name" value="Sig_transdc_resp-reg_receiver"/>
</dbReference>
<keyword evidence="11" id="KW-1185">Reference proteome</keyword>
<keyword evidence="10" id="KW-0489">Methyltransferase</keyword>
<dbReference type="InterPro" id="IPR011006">
    <property type="entry name" value="CheY-like_superfamily"/>
</dbReference>
<dbReference type="PROSITE" id="PS50122">
    <property type="entry name" value="CHEB"/>
    <property type="match status" value="1"/>
</dbReference>
<name>A0A6P1T2E6_9RHOB</name>
<comment type="PTM">
    <text evidence="5">Phosphorylated by CheA. Phosphorylation of the N-terminal regulatory domain activates the methylesterase activity.</text>
</comment>
<dbReference type="GO" id="GO:0000156">
    <property type="term" value="F:phosphorelay response regulator activity"/>
    <property type="evidence" value="ECO:0007669"/>
    <property type="project" value="InterPro"/>
</dbReference>
<evidence type="ECO:0000313" key="11">
    <source>
        <dbReference type="Proteomes" id="UP000464495"/>
    </source>
</evidence>
<feature type="modified residue" description="4-aspartylphosphate" evidence="5 7">
    <location>
        <position position="62"/>
    </location>
</feature>
<evidence type="ECO:0000256" key="3">
    <source>
        <dbReference type="ARBA" id="ARBA00022801"/>
    </source>
</evidence>